<dbReference type="AlphaFoldDB" id="A0A8J3X5Y1"/>
<dbReference type="EMBL" id="BOOO01000014">
    <property type="protein sequence ID" value="GII29257.1"/>
    <property type="molecule type" value="Genomic_DNA"/>
</dbReference>
<organism evidence="2 3">
    <name type="scientific">Planotetraspora mira</name>
    <dbReference type="NCBI Taxonomy" id="58121"/>
    <lineage>
        <taxon>Bacteria</taxon>
        <taxon>Bacillati</taxon>
        <taxon>Actinomycetota</taxon>
        <taxon>Actinomycetes</taxon>
        <taxon>Streptosporangiales</taxon>
        <taxon>Streptosporangiaceae</taxon>
        <taxon>Planotetraspora</taxon>
    </lineage>
</organism>
<accession>A0A8J3X5Y1</accession>
<evidence type="ECO:0008006" key="4">
    <source>
        <dbReference type="Google" id="ProtNLM"/>
    </source>
</evidence>
<comment type="caution">
    <text evidence="2">The sequence shown here is derived from an EMBL/GenBank/DDBJ whole genome shotgun (WGS) entry which is preliminary data.</text>
</comment>
<reference evidence="2 3" key="1">
    <citation type="submission" date="2021-01" db="EMBL/GenBank/DDBJ databases">
        <title>Whole genome shotgun sequence of Planotetraspora mira NBRC 15435.</title>
        <authorList>
            <person name="Komaki H."/>
            <person name="Tamura T."/>
        </authorList>
    </citation>
    <scope>NUCLEOTIDE SEQUENCE [LARGE SCALE GENOMIC DNA]</scope>
    <source>
        <strain evidence="2 3">NBRC 15435</strain>
    </source>
</reference>
<evidence type="ECO:0000313" key="2">
    <source>
        <dbReference type="EMBL" id="GII29257.1"/>
    </source>
</evidence>
<name>A0A8J3X5Y1_9ACTN</name>
<keyword evidence="3" id="KW-1185">Reference proteome</keyword>
<feature type="compositionally biased region" description="Gly residues" evidence="1">
    <location>
        <begin position="76"/>
        <end position="94"/>
    </location>
</feature>
<dbReference type="Proteomes" id="UP000650628">
    <property type="component" value="Unassembled WGS sequence"/>
</dbReference>
<sequence>MSRHKAADLLEISPFDDDLQAELAAQPARRGPSKLTMALGAGVVLVAGFLGGVQAQKHAGAPSGGVPFGSLLSGQGNAGGQRGQGGFGRAAGGGGGGGAGGAGVGGGGFGGAAAGATFGTVKLVDGDKIYVQTASGDVVTVKTSTSTKIQVSKAGKAKDLKTGSVVIVAGDKDAQGTVDATSVTQSSALGGRGAGS</sequence>
<evidence type="ECO:0000256" key="1">
    <source>
        <dbReference type="SAM" id="MobiDB-lite"/>
    </source>
</evidence>
<gene>
    <name evidence="2" type="ORF">Pmi06nite_26990</name>
</gene>
<proteinExistence type="predicted"/>
<dbReference type="RefSeq" id="WP_203953276.1">
    <property type="nucleotide sequence ID" value="NZ_BOOO01000014.1"/>
</dbReference>
<protein>
    <recommendedName>
        <fullName evidence="4">DUF5666 domain-containing protein</fullName>
    </recommendedName>
</protein>
<feature type="region of interest" description="Disordered" evidence="1">
    <location>
        <begin position="72"/>
        <end position="94"/>
    </location>
</feature>
<evidence type="ECO:0000313" key="3">
    <source>
        <dbReference type="Proteomes" id="UP000650628"/>
    </source>
</evidence>